<dbReference type="InterPro" id="IPR010656">
    <property type="entry name" value="DctM"/>
</dbReference>
<comment type="caution">
    <text evidence="9">The sequence shown here is derived from an EMBL/GenBank/DDBJ whole genome shotgun (WGS) entry which is preliminary data.</text>
</comment>
<comment type="caution">
    <text evidence="7">Lacks conserved residue(s) required for the propagation of feature annotation.</text>
</comment>
<reference evidence="10" key="1">
    <citation type="journal article" date="2019" name="Int. J. Syst. Evol. Microbiol.">
        <title>The Global Catalogue of Microorganisms (GCM) 10K type strain sequencing project: providing services to taxonomists for standard genome sequencing and annotation.</title>
        <authorList>
            <consortium name="The Broad Institute Genomics Platform"/>
            <consortium name="The Broad Institute Genome Sequencing Center for Infectious Disease"/>
            <person name="Wu L."/>
            <person name="Ma J."/>
        </authorList>
    </citation>
    <scope>NUCLEOTIDE SEQUENCE [LARGE SCALE GENOMIC DNA]</scope>
    <source>
        <strain evidence="10">CGMCC 1.19029</strain>
    </source>
</reference>
<dbReference type="PANTHER" id="PTHR33362">
    <property type="entry name" value="SIALIC ACID TRAP TRANSPORTER PERMEASE PROTEIN SIAT-RELATED"/>
    <property type="match status" value="1"/>
</dbReference>
<sequence>MGSLITALALLLVGMPIGLAFALVVILGNAHWDLAAYTLGELPFDVIILSPLIAIPLFILVGELMNRSGLTRSIVELASFTLYKLKAKLGYVLILASGLMGAITGSSVATVAAMGGTLGAEMRKRNYPAPYAAALNAATGLLGVFIPPSIPLILYGSIVEVSIKKLFLASMLPGLLCMIGFACVHMWRSKGLLAAGVDAESTNRAMESSEQKSSTKDIKKWKIVRDLPALALPILVLGSIYGGIATPTEAAGIAALYALLIIFIRVKMPLKQSIQGLHGAVVVGAAILTIIAFTSILNRALVLEQWPQAISASTVALTDNPLIFLLLVNAVLLLIGMFMETNAATMLMGPLLAPAAHAYGIDPVHFGVLLVMNIEIGLITPPLAVNIYVAQKINSANLLPMLKELIPFFCVALAVLMAVTFFEPLTTWYHYLD</sequence>
<dbReference type="InterPro" id="IPR004681">
    <property type="entry name" value="TRAP_DctM"/>
</dbReference>
<keyword evidence="2" id="KW-1003">Cell membrane</keyword>
<comment type="similarity">
    <text evidence="7">Belongs to the TRAP transporter large permease family.</text>
</comment>
<name>A0ABV8S3Y7_9BURK</name>
<evidence type="ECO:0000256" key="4">
    <source>
        <dbReference type="ARBA" id="ARBA00022692"/>
    </source>
</evidence>
<evidence type="ECO:0000313" key="9">
    <source>
        <dbReference type="EMBL" id="MFC4299852.1"/>
    </source>
</evidence>
<dbReference type="Pfam" id="PF06808">
    <property type="entry name" value="DctM"/>
    <property type="match status" value="1"/>
</dbReference>
<dbReference type="Proteomes" id="UP001595756">
    <property type="component" value="Unassembled WGS sequence"/>
</dbReference>
<feature type="transmembrane region" description="Helical" evidence="7">
    <location>
        <begin position="276"/>
        <end position="301"/>
    </location>
</feature>
<feature type="transmembrane region" description="Helical" evidence="7">
    <location>
        <begin position="405"/>
        <end position="422"/>
    </location>
</feature>
<feature type="transmembrane region" description="Helical" evidence="7">
    <location>
        <begin position="133"/>
        <end position="154"/>
    </location>
</feature>
<dbReference type="RefSeq" id="WP_376814390.1">
    <property type="nucleotide sequence ID" value="NZ_JBHSDY010000012.1"/>
</dbReference>
<feature type="transmembrane region" description="Helical" evidence="7">
    <location>
        <begin position="321"/>
        <end position="339"/>
    </location>
</feature>
<proteinExistence type="inferred from homology"/>
<feature type="transmembrane region" description="Helical" evidence="7">
    <location>
        <begin position="166"/>
        <end position="187"/>
    </location>
</feature>
<evidence type="ECO:0000256" key="3">
    <source>
        <dbReference type="ARBA" id="ARBA00022519"/>
    </source>
</evidence>
<comment type="function">
    <text evidence="7">Part of the tripartite ATP-independent periplasmic (TRAP) transport system.</text>
</comment>
<evidence type="ECO:0000256" key="1">
    <source>
        <dbReference type="ARBA" id="ARBA00004429"/>
    </source>
</evidence>
<organism evidence="9 10">
    <name type="scientific">Castellaniella hirudinis</name>
    <dbReference type="NCBI Taxonomy" id="1144617"/>
    <lineage>
        <taxon>Bacteria</taxon>
        <taxon>Pseudomonadati</taxon>
        <taxon>Pseudomonadota</taxon>
        <taxon>Betaproteobacteria</taxon>
        <taxon>Burkholderiales</taxon>
        <taxon>Alcaligenaceae</taxon>
        <taxon>Castellaniella</taxon>
    </lineage>
</organism>
<protein>
    <recommendedName>
        <fullName evidence="7">TRAP transporter large permease protein</fullName>
    </recommendedName>
</protein>
<keyword evidence="6 7" id="KW-0472">Membrane</keyword>
<evidence type="ECO:0000256" key="2">
    <source>
        <dbReference type="ARBA" id="ARBA00022475"/>
    </source>
</evidence>
<keyword evidence="5 7" id="KW-1133">Transmembrane helix</keyword>
<comment type="subcellular location">
    <subcellularLocation>
        <location evidence="1 7">Cell inner membrane</location>
        <topology evidence="1 7">Multi-pass membrane protein</topology>
    </subcellularLocation>
</comment>
<gene>
    <name evidence="9" type="ORF">ACFO0J_17555</name>
</gene>
<keyword evidence="4 7" id="KW-0812">Transmembrane</keyword>
<feature type="transmembrane region" description="Helical" evidence="7">
    <location>
        <begin position="46"/>
        <end position="65"/>
    </location>
</feature>
<keyword evidence="7" id="KW-0813">Transport</keyword>
<dbReference type="EMBL" id="JBHSDY010000012">
    <property type="protein sequence ID" value="MFC4299852.1"/>
    <property type="molecule type" value="Genomic_DNA"/>
</dbReference>
<keyword evidence="10" id="KW-1185">Reference proteome</keyword>
<dbReference type="PANTHER" id="PTHR33362:SF2">
    <property type="entry name" value="TRAP TRANSPORTER LARGE PERMEASE PROTEIN"/>
    <property type="match status" value="1"/>
</dbReference>
<dbReference type="NCBIfam" id="TIGR00786">
    <property type="entry name" value="dctM"/>
    <property type="match status" value="1"/>
</dbReference>
<evidence type="ECO:0000256" key="5">
    <source>
        <dbReference type="ARBA" id="ARBA00022989"/>
    </source>
</evidence>
<evidence type="ECO:0000259" key="8">
    <source>
        <dbReference type="Pfam" id="PF06808"/>
    </source>
</evidence>
<evidence type="ECO:0000256" key="6">
    <source>
        <dbReference type="ARBA" id="ARBA00023136"/>
    </source>
</evidence>
<keyword evidence="3 7" id="KW-0997">Cell inner membrane</keyword>
<feature type="transmembrane region" description="Helical" evidence="7">
    <location>
        <begin position="240"/>
        <end position="264"/>
    </location>
</feature>
<evidence type="ECO:0000256" key="7">
    <source>
        <dbReference type="RuleBase" id="RU369079"/>
    </source>
</evidence>
<feature type="transmembrane region" description="Helical" evidence="7">
    <location>
        <begin position="89"/>
        <end position="113"/>
    </location>
</feature>
<accession>A0ABV8S3Y7</accession>
<dbReference type="PIRSF" id="PIRSF006066">
    <property type="entry name" value="HI0050"/>
    <property type="match status" value="1"/>
</dbReference>
<comment type="subunit">
    <text evidence="7">The complex comprises the extracytoplasmic solute receptor protein and the two transmembrane proteins.</text>
</comment>
<evidence type="ECO:0000313" key="10">
    <source>
        <dbReference type="Proteomes" id="UP001595756"/>
    </source>
</evidence>
<feature type="domain" description="TRAP C4-dicarboxylate transport system permease DctM subunit" evidence="8">
    <location>
        <begin position="5"/>
        <end position="423"/>
    </location>
</feature>